<dbReference type="SMART" id="SM00225">
    <property type="entry name" value="BTB"/>
    <property type="match status" value="1"/>
</dbReference>
<dbReference type="Gene3D" id="1.25.40.420">
    <property type="match status" value="1"/>
</dbReference>
<evidence type="ECO:0000313" key="3">
    <source>
        <dbReference type="Proteomes" id="UP000499080"/>
    </source>
</evidence>
<dbReference type="InterPro" id="IPR011333">
    <property type="entry name" value="SKP1/BTB/POZ_sf"/>
</dbReference>
<feature type="domain" description="BTB" evidence="1">
    <location>
        <begin position="119"/>
        <end position="186"/>
    </location>
</feature>
<proteinExistence type="predicted"/>
<dbReference type="CDD" id="cd14733">
    <property type="entry name" value="BACK"/>
    <property type="match status" value="1"/>
</dbReference>
<accession>A0A4Y2B6T5</accession>
<organism evidence="2 3">
    <name type="scientific">Araneus ventricosus</name>
    <name type="common">Orbweaver spider</name>
    <name type="synonym">Epeira ventricosa</name>
    <dbReference type="NCBI Taxonomy" id="182803"/>
    <lineage>
        <taxon>Eukaryota</taxon>
        <taxon>Metazoa</taxon>
        <taxon>Ecdysozoa</taxon>
        <taxon>Arthropoda</taxon>
        <taxon>Chelicerata</taxon>
        <taxon>Arachnida</taxon>
        <taxon>Araneae</taxon>
        <taxon>Araneomorphae</taxon>
        <taxon>Entelegynae</taxon>
        <taxon>Araneoidea</taxon>
        <taxon>Araneidae</taxon>
        <taxon>Araneus</taxon>
    </lineage>
</organism>
<dbReference type="Proteomes" id="UP000499080">
    <property type="component" value="Unassembled WGS sequence"/>
</dbReference>
<evidence type="ECO:0000313" key="2">
    <source>
        <dbReference type="EMBL" id="GBL87006.1"/>
    </source>
</evidence>
<evidence type="ECO:0000259" key="1">
    <source>
        <dbReference type="PROSITE" id="PS50097"/>
    </source>
</evidence>
<protein>
    <recommendedName>
        <fullName evidence="1">BTB domain-containing protein</fullName>
    </recommendedName>
</protein>
<dbReference type="SUPFAM" id="SSF54695">
    <property type="entry name" value="POZ domain"/>
    <property type="match status" value="1"/>
</dbReference>
<dbReference type="Gene3D" id="3.30.710.10">
    <property type="entry name" value="Potassium Channel Kv1.1, Chain A"/>
    <property type="match status" value="1"/>
</dbReference>
<gene>
    <name evidence="2" type="ORF">AVEN_27126_1</name>
</gene>
<name>A0A4Y2B6T5_ARAVE</name>
<reference evidence="2 3" key="1">
    <citation type="journal article" date="2019" name="Sci. Rep.">
        <title>Orb-weaving spider Araneus ventricosus genome elucidates the spidroin gene catalogue.</title>
        <authorList>
            <person name="Kono N."/>
            <person name="Nakamura H."/>
            <person name="Ohtoshi R."/>
            <person name="Moran D.A.P."/>
            <person name="Shinohara A."/>
            <person name="Yoshida Y."/>
            <person name="Fujiwara M."/>
            <person name="Mori M."/>
            <person name="Tomita M."/>
            <person name="Arakawa K."/>
        </authorList>
    </citation>
    <scope>NUCLEOTIDE SEQUENCE [LARGE SCALE GENOMIC DNA]</scope>
</reference>
<feature type="non-terminal residue" evidence="2">
    <location>
        <position position="264"/>
    </location>
</feature>
<dbReference type="PROSITE" id="PS50097">
    <property type="entry name" value="BTB"/>
    <property type="match status" value="1"/>
</dbReference>
<dbReference type="PANTHER" id="PTHR24413">
    <property type="entry name" value="SPECKLE-TYPE POZ PROTEIN"/>
    <property type="match status" value="1"/>
</dbReference>
<sequence>MFLLTTAGKRIKCGRYQFLPTAKVTYPQWVFTLSLFQRNLKDNKSQYLPNDVLTLQYEMEFSTRMERVKISEPDSHQNLPGAIPSVTTDNFLHPVEKYTETSLSWKDDLLLMYKDSFFCDVNLKTSSKSFPVHSLLLRIEFTVFNYMLTVNDCESLNEGLCIEDLDADTVHKMVLYLYTDTLDDLDWESAKNLYCVSNKYEITSLQHLCSSFLKENIDTTNCYDILYMAGRHQDHNLISAAQCFISRHNEEILVSDAWRNLEEK</sequence>
<dbReference type="Pfam" id="PF00651">
    <property type="entry name" value="BTB"/>
    <property type="match status" value="1"/>
</dbReference>
<dbReference type="AlphaFoldDB" id="A0A4Y2B6T5"/>
<dbReference type="EMBL" id="BGPR01082408">
    <property type="protein sequence ID" value="GBL87006.1"/>
    <property type="molecule type" value="Genomic_DNA"/>
</dbReference>
<comment type="caution">
    <text evidence="2">The sequence shown here is derived from an EMBL/GenBank/DDBJ whole genome shotgun (WGS) entry which is preliminary data.</text>
</comment>
<keyword evidence="3" id="KW-1185">Reference proteome</keyword>
<dbReference type="InterPro" id="IPR000210">
    <property type="entry name" value="BTB/POZ_dom"/>
</dbReference>